<keyword evidence="2" id="KW-1185">Reference proteome</keyword>
<name>A0AAN6VQH4_9PEZI</name>
<protein>
    <recommendedName>
        <fullName evidence="3">C2H2-type domain-containing protein</fullName>
    </recommendedName>
</protein>
<sequence length="196" mass="22259">MGLTTVLRGFKIPVAILDRFLEANRVEPTGGYPPYYNRSELDAGSIFLRAKVDAIAGHTRTRIFMPQREGQSHATYAYVAYAWVMVDAQYKLDLLEDLPDHAPPGFTELRSELLGYADGGEEETFQVKRLDEGHGDPTAALFVVVNDGRHYSLGLFPRKSDLRCDRCDETNFEDWDQRDAHRREVHGCQDSDLSDF</sequence>
<evidence type="ECO:0000313" key="2">
    <source>
        <dbReference type="Proteomes" id="UP001302745"/>
    </source>
</evidence>
<organism evidence="1 2">
    <name type="scientific">Chaetomidium leptoderma</name>
    <dbReference type="NCBI Taxonomy" id="669021"/>
    <lineage>
        <taxon>Eukaryota</taxon>
        <taxon>Fungi</taxon>
        <taxon>Dikarya</taxon>
        <taxon>Ascomycota</taxon>
        <taxon>Pezizomycotina</taxon>
        <taxon>Sordariomycetes</taxon>
        <taxon>Sordariomycetidae</taxon>
        <taxon>Sordariales</taxon>
        <taxon>Chaetomiaceae</taxon>
        <taxon>Chaetomidium</taxon>
    </lineage>
</organism>
<dbReference type="AlphaFoldDB" id="A0AAN6VQH4"/>
<comment type="caution">
    <text evidence="1">The sequence shown here is derived from an EMBL/GenBank/DDBJ whole genome shotgun (WGS) entry which is preliminary data.</text>
</comment>
<evidence type="ECO:0008006" key="3">
    <source>
        <dbReference type="Google" id="ProtNLM"/>
    </source>
</evidence>
<evidence type="ECO:0000313" key="1">
    <source>
        <dbReference type="EMBL" id="KAK4155442.1"/>
    </source>
</evidence>
<dbReference type="Proteomes" id="UP001302745">
    <property type="component" value="Unassembled WGS sequence"/>
</dbReference>
<reference evidence="1" key="1">
    <citation type="journal article" date="2023" name="Mol. Phylogenet. Evol.">
        <title>Genome-scale phylogeny and comparative genomics of the fungal order Sordariales.</title>
        <authorList>
            <person name="Hensen N."/>
            <person name="Bonometti L."/>
            <person name="Westerberg I."/>
            <person name="Brannstrom I.O."/>
            <person name="Guillou S."/>
            <person name="Cros-Aarteil S."/>
            <person name="Calhoun S."/>
            <person name="Haridas S."/>
            <person name="Kuo A."/>
            <person name="Mondo S."/>
            <person name="Pangilinan J."/>
            <person name="Riley R."/>
            <person name="LaButti K."/>
            <person name="Andreopoulos B."/>
            <person name="Lipzen A."/>
            <person name="Chen C."/>
            <person name="Yan M."/>
            <person name="Daum C."/>
            <person name="Ng V."/>
            <person name="Clum A."/>
            <person name="Steindorff A."/>
            <person name="Ohm R.A."/>
            <person name="Martin F."/>
            <person name="Silar P."/>
            <person name="Natvig D.O."/>
            <person name="Lalanne C."/>
            <person name="Gautier V."/>
            <person name="Ament-Velasquez S.L."/>
            <person name="Kruys A."/>
            <person name="Hutchinson M.I."/>
            <person name="Powell A.J."/>
            <person name="Barry K."/>
            <person name="Miller A.N."/>
            <person name="Grigoriev I.V."/>
            <person name="Debuchy R."/>
            <person name="Gladieux P."/>
            <person name="Hiltunen Thoren M."/>
            <person name="Johannesson H."/>
        </authorList>
    </citation>
    <scope>NUCLEOTIDE SEQUENCE</scope>
    <source>
        <strain evidence="1">CBS 538.74</strain>
    </source>
</reference>
<dbReference type="EMBL" id="MU856887">
    <property type="protein sequence ID" value="KAK4155442.1"/>
    <property type="molecule type" value="Genomic_DNA"/>
</dbReference>
<reference evidence="1" key="2">
    <citation type="submission" date="2023-05" db="EMBL/GenBank/DDBJ databases">
        <authorList>
            <consortium name="Lawrence Berkeley National Laboratory"/>
            <person name="Steindorff A."/>
            <person name="Hensen N."/>
            <person name="Bonometti L."/>
            <person name="Westerberg I."/>
            <person name="Brannstrom I.O."/>
            <person name="Guillou S."/>
            <person name="Cros-Aarteil S."/>
            <person name="Calhoun S."/>
            <person name="Haridas S."/>
            <person name="Kuo A."/>
            <person name="Mondo S."/>
            <person name="Pangilinan J."/>
            <person name="Riley R."/>
            <person name="Labutti K."/>
            <person name="Andreopoulos B."/>
            <person name="Lipzen A."/>
            <person name="Chen C."/>
            <person name="Yanf M."/>
            <person name="Daum C."/>
            <person name="Ng V."/>
            <person name="Clum A."/>
            <person name="Ohm R."/>
            <person name="Martin F."/>
            <person name="Silar P."/>
            <person name="Natvig D."/>
            <person name="Lalanne C."/>
            <person name="Gautier V."/>
            <person name="Ament-Velasquez S.L."/>
            <person name="Kruys A."/>
            <person name="Hutchinson M.I."/>
            <person name="Powell A.J."/>
            <person name="Barry K."/>
            <person name="Miller A.N."/>
            <person name="Grigoriev I.V."/>
            <person name="Debuchy R."/>
            <person name="Gladieux P."/>
            <person name="Thoren M.H."/>
            <person name="Johannesson H."/>
        </authorList>
    </citation>
    <scope>NUCLEOTIDE SEQUENCE</scope>
    <source>
        <strain evidence="1">CBS 538.74</strain>
    </source>
</reference>
<gene>
    <name evidence="1" type="ORF">C8A00DRAFT_13523</name>
</gene>
<accession>A0AAN6VQH4</accession>
<proteinExistence type="predicted"/>